<accession>A0A413T975</accession>
<dbReference type="Proteomes" id="UP000286186">
    <property type="component" value="Unassembled WGS sequence"/>
</dbReference>
<dbReference type="GeneID" id="66465771"/>
<evidence type="ECO:0000313" key="1">
    <source>
        <dbReference type="EMBL" id="RHA56082.1"/>
    </source>
</evidence>
<proteinExistence type="predicted"/>
<evidence type="ECO:0008006" key="9">
    <source>
        <dbReference type="Google" id="ProtNLM"/>
    </source>
</evidence>
<dbReference type="EMBL" id="QSFV01000004">
    <property type="protein sequence ID" value="RHA81578.1"/>
    <property type="molecule type" value="Genomic_DNA"/>
</dbReference>
<dbReference type="EMBL" id="QRHR01000002">
    <property type="protein sequence ID" value="RHF90174.1"/>
    <property type="molecule type" value="Genomic_DNA"/>
</dbReference>
<sequence>MADTLFVRASDVAKEMGVSEAMAYKIIRKLNNELKEQGFVTVQGRLSRQYFEERIYGIKTK</sequence>
<evidence type="ECO:0000313" key="2">
    <source>
        <dbReference type="EMBL" id="RHA81578.1"/>
    </source>
</evidence>
<dbReference type="EMBL" id="QSFO01000003">
    <property type="protein sequence ID" value="RHA56082.1"/>
    <property type="molecule type" value="Genomic_DNA"/>
</dbReference>
<dbReference type="AlphaFoldDB" id="A0A413T975"/>
<dbReference type="EMBL" id="QROT01000001">
    <property type="protein sequence ID" value="RHL47993.1"/>
    <property type="molecule type" value="Genomic_DNA"/>
</dbReference>
<reference evidence="5 6" key="1">
    <citation type="submission" date="2018-08" db="EMBL/GenBank/DDBJ databases">
        <title>A genome reference for cultivated species of the human gut microbiota.</title>
        <authorList>
            <person name="Zou Y."/>
            <person name="Xue W."/>
            <person name="Luo G."/>
        </authorList>
    </citation>
    <scope>NUCLEOTIDE SEQUENCE [LARGE SCALE GENOMIC DNA]</scope>
    <source>
        <strain evidence="4 5">AF37-4</strain>
        <strain evidence="3 8">AM23-22</strain>
        <strain evidence="2 7">AM42-30</strain>
        <strain evidence="1 6">AM43-2</strain>
    </source>
</reference>
<evidence type="ECO:0000313" key="7">
    <source>
        <dbReference type="Proteomes" id="UP000285740"/>
    </source>
</evidence>
<dbReference type="Proteomes" id="UP000285740">
    <property type="component" value="Unassembled WGS sequence"/>
</dbReference>
<evidence type="ECO:0000313" key="8">
    <source>
        <dbReference type="Proteomes" id="UP000286186"/>
    </source>
</evidence>
<dbReference type="Proteomes" id="UP000284598">
    <property type="component" value="Unassembled WGS sequence"/>
</dbReference>
<protein>
    <recommendedName>
        <fullName evidence="9">DNA-binding protein</fullName>
    </recommendedName>
</protein>
<dbReference type="RefSeq" id="WP_117910131.1">
    <property type="nucleotide sequence ID" value="NZ_CABJDQ010000001.1"/>
</dbReference>
<name>A0A413T975_9FIRM</name>
<evidence type="ECO:0000313" key="5">
    <source>
        <dbReference type="Proteomes" id="UP000283314"/>
    </source>
</evidence>
<evidence type="ECO:0000313" key="3">
    <source>
        <dbReference type="EMBL" id="RHF90174.1"/>
    </source>
</evidence>
<gene>
    <name evidence="4" type="ORF">DW018_00805</name>
    <name evidence="3" type="ORF">DW652_02485</name>
    <name evidence="2" type="ORF">DW918_02590</name>
    <name evidence="1" type="ORF">DW929_03085</name>
</gene>
<evidence type="ECO:0000313" key="4">
    <source>
        <dbReference type="EMBL" id="RHL47993.1"/>
    </source>
</evidence>
<organism evidence="2 7">
    <name type="scientific">Eubacterium ventriosum</name>
    <dbReference type="NCBI Taxonomy" id="39496"/>
    <lineage>
        <taxon>Bacteria</taxon>
        <taxon>Bacillati</taxon>
        <taxon>Bacillota</taxon>
        <taxon>Clostridia</taxon>
        <taxon>Eubacteriales</taxon>
        <taxon>Eubacteriaceae</taxon>
        <taxon>Eubacterium</taxon>
    </lineage>
</organism>
<comment type="caution">
    <text evidence="2">The sequence shown here is derived from an EMBL/GenBank/DDBJ whole genome shotgun (WGS) entry which is preliminary data.</text>
</comment>
<dbReference type="Proteomes" id="UP000283314">
    <property type="component" value="Unassembled WGS sequence"/>
</dbReference>
<evidence type="ECO:0000313" key="6">
    <source>
        <dbReference type="Proteomes" id="UP000284598"/>
    </source>
</evidence>